<feature type="compositionally biased region" description="Polar residues" evidence="2">
    <location>
        <begin position="539"/>
        <end position="555"/>
    </location>
</feature>
<protein>
    <submittedName>
        <fullName evidence="3">Uncharacterized protein</fullName>
    </submittedName>
</protein>
<comment type="caution">
    <text evidence="3">The sequence shown here is derived from an EMBL/GenBank/DDBJ whole genome shotgun (WGS) entry which is preliminary data.</text>
</comment>
<feature type="compositionally biased region" description="Polar residues" evidence="2">
    <location>
        <begin position="297"/>
        <end position="312"/>
    </location>
</feature>
<feature type="compositionally biased region" description="Low complexity" evidence="2">
    <location>
        <begin position="455"/>
        <end position="469"/>
    </location>
</feature>
<sequence length="580" mass="63815">MGQTISNAIGGTSNDSNKRARDEEDSESVAHATFNNAPKRARIDDTDDAHDSYDKEDGEISEPEDAKPRSVLRQRLDNLKRQARLEQEEREKREKQREQLQKQHTQVAHPPLSHAHAIRYPYTTPLPTVPFTNYDVELVKNGLLNGLTYDFLLKQGVEVSLLNYASSLIQSTPSTSAAESIATAAATTTAQVPSHQGVPSTSPSQYTARRPPKRGVNLDIYNQNKELFQRDPKSLTKAEKKERKRIARLTKTKVKEESGGKRKAKRTDVAHFPVSSADDFLNSLALSPHYQESATSATSASLVEPPSQTFNAAQKPGKLRVYHQTPFLKSKPSEIIITPSDDDEEEDEDENDEEVDVVDSTKDSHTSSSARPIEQIPDWVVGRAVPVVSNVITHTPTPPPTLSLTQRAAQGDVKAQNELKRKENEIHEMQLKIKQMEIRREKQKLEALMMGRMKSGSQQVQTQTQGSSSDATGKESSNGMANSTASTSKDVVANNTNTATTSTTTTTTPKDTTSTKSTTITTKLEYAAEGSEEVDEQAKQTVKTTENTQTDDTPSSTTLLGTATNDGGNVLFREHVVMTS</sequence>
<evidence type="ECO:0000313" key="4">
    <source>
        <dbReference type="Proteomes" id="UP000310189"/>
    </source>
</evidence>
<dbReference type="OrthoDB" id="10557875at2759"/>
<feature type="region of interest" description="Disordered" evidence="2">
    <location>
        <begin position="330"/>
        <end position="374"/>
    </location>
</feature>
<organism evidence="3 4">
    <name type="scientific">Wallemia hederae</name>
    <dbReference type="NCBI Taxonomy" id="1540922"/>
    <lineage>
        <taxon>Eukaryota</taxon>
        <taxon>Fungi</taxon>
        <taxon>Dikarya</taxon>
        <taxon>Basidiomycota</taxon>
        <taxon>Wallemiomycotina</taxon>
        <taxon>Wallemiomycetes</taxon>
        <taxon>Wallemiales</taxon>
        <taxon>Wallemiaceae</taxon>
        <taxon>Wallemia</taxon>
    </lineage>
</organism>
<accession>A0A4T0FGZ8</accession>
<feature type="compositionally biased region" description="Polar residues" evidence="2">
    <location>
        <begin position="470"/>
        <end position="489"/>
    </location>
</feature>
<evidence type="ECO:0000256" key="2">
    <source>
        <dbReference type="SAM" id="MobiDB-lite"/>
    </source>
</evidence>
<dbReference type="EMBL" id="SPNW01000055">
    <property type="protein sequence ID" value="TIA87451.1"/>
    <property type="molecule type" value="Genomic_DNA"/>
</dbReference>
<reference evidence="3 4" key="1">
    <citation type="submission" date="2019-03" db="EMBL/GenBank/DDBJ databases">
        <title>Sequencing 23 genomes of Wallemia ichthyophaga.</title>
        <authorList>
            <person name="Gostincar C."/>
        </authorList>
    </citation>
    <scope>NUCLEOTIDE SEQUENCE [LARGE SCALE GENOMIC DNA]</scope>
    <source>
        <strain evidence="3 4">EXF-5753</strain>
    </source>
</reference>
<feature type="region of interest" description="Disordered" evidence="2">
    <location>
        <begin position="188"/>
        <end position="216"/>
    </location>
</feature>
<feature type="region of interest" description="Disordered" evidence="2">
    <location>
        <begin position="1"/>
        <end position="110"/>
    </location>
</feature>
<gene>
    <name evidence="3" type="ORF">E3P99_03166</name>
</gene>
<proteinExistence type="predicted"/>
<keyword evidence="1" id="KW-0175">Coiled coil</keyword>
<dbReference type="AlphaFoldDB" id="A0A4T0FGZ8"/>
<feature type="compositionally biased region" description="Acidic residues" evidence="2">
    <location>
        <begin position="340"/>
        <end position="357"/>
    </location>
</feature>
<feature type="compositionally biased region" description="Low complexity" evidence="2">
    <location>
        <begin position="494"/>
        <end position="523"/>
    </location>
</feature>
<feature type="compositionally biased region" description="Basic and acidic residues" evidence="2">
    <location>
        <begin position="64"/>
        <end position="101"/>
    </location>
</feature>
<feature type="compositionally biased region" description="Basic and acidic residues" evidence="2">
    <location>
        <begin position="41"/>
        <end position="55"/>
    </location>
</feature>
<name>A0A4T0FGZ8_9BASI</name>
<feature type="region of interest" description="Disordered" evidence="2">
    <location>
        <begin position="297"/>
        <end position="317"/>
    </location>
</feature>
<feature type="compositionally biased region" description="Polar residues" evidence="2">
    <location>
        <begin position="191"/>
        <end position="207"/>
    </location>
</feature>
<feature type="coiled-coil region" evidence="1">
    <location>
        <begin position="412"/>
        <end position="446"/>
    </location>
</feature>
<evidence type="ECO:0000256" key="1">
    <source>
        <dbReference type="SAM" id="Coils"/>
    </source>
</evidence>
<dbReference type="Proteomes" id="UP000310189">
    <property type="component" value="Unassembled WGS sequence"/>
</dbReference>
<evidence type="ECO:0000313" key="3">
    <source>
        <dbReference type="EMBL" id="TIA87451.1"/>
    </source>
</evidence>
<feature type="region of interest" description="Disordered" evidence="2">
    <location>
        <begin position="452"/>
        <end position="555"/>
    </location>
</feature>
<feature type="compositionally biased region" description="Polar residues" evidence="2">
    <location>
        <begin position="1"/>
        <end position="15"/>
    </location>
</feature>
<keyword evidence="4" id="KW-1185">Reference proteome</keyword>